<dbReference type="Gene3D" id="6.10.140.2220">
    <property type="match status" value="1"/>
</dbReference>
<reference evidence="6 7" key="1">
    <citation type="journal article" date="2012" name="Proc. Natl. Acad. Sci. U.S.A.">
        <title>Comparative genomics of Ceriporiopsis subvermispora and Phanerochaete chrysosporium provide insight into selective ligninolysis.</title>
        <authorList>
            <person name="Fernandez-Fueyo E."/>
            <person name="Ruiz-Duenas F.J."/>
            <person name="Ferreira P."/>
            <person name="Floudas D."/>
            <person name="Hibbett D.S."/>
            <person name="Canessa P."/>
            <person name="Larrondo L.F."/>
            <person name="James T.Y."/>
            <person name="Seelenfreund D."/>
            <person name="Lobos S."/>
            <person name="Polanco R."/>
            <person name="Tello M."/>
            <person name="Honda Y."/>
            <person name="Watanabe T."/>
            <person name="Watanabe T."/>
            <person name="Ryu J.S."/>
            <person name="Kubicek C.P."/>
            <person name="Schmoll M."/>
            <person name="Gaskell J."/>
            <person name="Hammel K.E."/>
            <person name="St John F.J."/>
            <person name="Vanden Wymelenberg A."/>
            <person name="Sabat G."/>
            <person name="Splinter BonDurant S."/>
            <person name="Syed K."/>
            <person name="Yadav J.S."/>
            <person name="Doddapaneni H."/>
            <person name="Subramanian V."/>
            <person name="Lavin J.L."/>
            <person name="Oguiza J.A."/>
            <person name="Perez G."/>
            <person name="Pisabarro A.G."/>
            <person name="Ramirez L."/>
            <person name="Santoyo F."/>
            <person name="Master E."/>
            <person name="Coutinho P.M."/>
            <person name="Henrissat B."/>
            <person name="Lombard V."/>
            <person name="Magnuson J.K."/>
            <person name="Kuees U."/>
            <person name="Hori C."/>
            <person name="Igarashi K."/>
            <person name="Samejima M."/>
            <person name="Held B.W."/>
            <person name="Barry K.W."/>
            <person name="LaButti K.M."/>
            <person name="Lapidus A."/>
            <person name="Lindquist E.A."/>
            <person name="Lucas S.M."/>
            <person name="Riley R."/>
            <person name="Salamov A.A."/>
            <person name="Hoffmeister D."/>
            <person name="Schwenk D."/>
            <person name="Hadar Y."/>
            <person name="Yarden O."/>
            <person name="de Vries R.P."/>
            <person name="Wiebenga A."/>
            <person name="Stenlid J."/>
            <person name="Eastwood D."/>
            <person name="Grigoriev I.V."/>
            <person name="Berka R.M."/>
            <person name="Blanchette R.A."/>
            <person name="Kersten P."/>
            <person name="Martinez A.T."/>
            <person name="Vicuna R."/>
            <person name="Cullen D."/>
        </authorList>
    </citation>
    <scope>NUCLEOTIDE SEQUENCE [LARGE SCALE GENOMIC DNA]</scope>
    <source>
        <strain evidence="6 7">B</strain>
    </source>
</reference>
<proteinExistence type="predicted"/>
<evidence type="ECO:0000313" key="6">
    <source>
        <dbReference type="EMBL" id="EMD32454.1"/>
    </source>
</evidence>
<protein>
    <recommendedName>
        <fullName evidence="5">MYND-type domain-containing protein</fullName>
    </recommendedName>
</protein>
<dbReference type="Pfam" id="PF01753">
    <property type="entry name" value="zf-MYND"/>
    <property type="match status" value="1"/>
</dbReference>
<dbReference type="GO" id="GO:0008270">
    <property type="term" value="F:zinc ion binding"/>
    <property type="evidence" value="ECO:0007669"/>
    <property type="project" value="UniProtKB-KW"/>
</dbReference>
<name>M2PAE0_CERS8</name>
<accession>M2PAE0</accession>
<dbReference type="OrthoDB" id="2757990at2759"/>
<organism evidence="6 7">
    <name type="scientific">Ceriporiopsis subvermispora (strain B)</name>
    <name type="common">White-rot fungus</name>
    <name type="synonym">Gelatoporia subvermispora</name>
    <dbReference type="NCBI Taxonomy" id="914234"/>
    <lineage>
        <taxon>Eukaryota</taxon>
        <taxon>Fungi</taxon>
        <taxon>Dikarya</taxon>
        <taxon>Basidiomycota</taxon>
        <taxon>Agaricomycotina</taxon>
        <taxon>Agaricomycetes</taxon>
        <taxon>Polyporales</taxon>
        <taxon>Gelatoporiaceae</taxon>
        <taxon>Gelatoporia</taxon>
    </lineage>
</organism>
<evidence type="ECO:0000256" key="2">
    <source>
        <dbReference type="ARBA" id="ARBA00022771"/>
    </source>
</evidence>
<evidence type="ECO:0000313" key="7">
    <source>
        <dbReference type="Proteomes" id="UP000016930"/>
    </source>
</evidence>
<evidence type="ECO:0000259" key="5">
    <source>
        <dbReference type="PROSITE" id="PS50865"/>
    </source>
</evidence>
<feature type="domain" description="MYND-type" evidence="5">
    <location>
        <begin position="384"/>
        <end position="428"/>
    </location>
</feature>
<keyword evidence="7" id="KW-1185">Reference proteome</keyword>
<evidence type="ECO:0000256" key="1">
    <source>
        <dbReference type="ARBA" id="ARBA00022723"/>
    </source>
</evidence>
<dbReference type="Proteomes" id="UP000016930">
    <property type="component" value="Unassembled WGS sequence"/>
</dbReference>
<dbReference type="STRING" id="914234.M2PAE0"/>
<evidence type="ECO:0000256" key="4">
    <source>
        <dbReference type="PROSITE-ProRule" id="PRU00134"/>
    </source>
</evidence>
<dbReference type="HOGENOM" id="CLU_571070_0_0_1"/>
<sequence>MSLNAALHKRDPKSLSSLAALFLQSIPSPSNEHPCAKAAGVTFRILGGTGDTAAMTSLRMQFPAILDAGMAFIARPRTHVEARELTKALKSAWNSCRCDKAQPIVSQVHDFAVLNPDPRAHNDPLWGLLGIMVPILADCVPLIEADMRNLSRANEKAIRANKRITWPMDLNAAMPFGPEASFKAVLAWSTIFEEPYLFKLILAVSNLHGPHISRPMIFSSPSVLSAFAKATQKAAQSWEHRPRDPTISTQAIKDLFHCSLFFCDLLLSADDSDMQRFASQVAEVVSLPLLCDQVVRLVTSHEDAILPFPGKKDCITTVQASFTIIGGRALALLKSTPDDLSKYHRGIIMAFFRHQSLPSESPYHTIYTHLMTLSRDGVCGARECKATTSSSDNRKFSVCSGCGVIPYCSKDCQKRGWKDIDAPHNLMCKKLRNFSEIALDGRKIEIQDPMTLQRKCQSVGIEGALTAEIAGYLRSTLS</sequence>
<keyword evidence="1" id="KW-0479">Metal-binding</keyword>
<dbReference type="InterPro" id="IPR002893">
    <property type="entry name" value="Znf_MYND"/>
</dbReference>
<dbReference type="EMBL" id="KB445811">
    <property type="protein sequence ID" value="EMD32454.1"/>
    <property type="molecule type" value="Genomic_DNA"/>
</dbReference>
<keyword evidence="3" id="KW-0862">Zinc</keyword>
<dbReference type="SUPFAM" id="SSF144232">
    <property type="entry name" value="HIT/MYND zinc finger-like"/>
    <property type="match status" value="1"/>
</dbReference>
<dbReference type="AlphaFoldDB" id="M2PAE0"/>
<dbReference type="PROSITE" id="PS50865">
    <property type="entry name" value="ZF_MYND_2"/>
    <property type="match status" value="1"/>
</dbReference>
<keyword evidence="2 4" id="KW-0863">Zinc-finger</keyword>
<gene>
    <name evidence="6" type="ORF">CERSUDRAFT_77462</name>
</gene>
<evidence type="ECO:0000256" key="3">
    <source>
        <dbReference type="ARBA" id="ARBA00022833"/>
    </source>
</evidence>